<dbReference type="Pfam" id="PF19132">
    <property type="entry name" value="DUF5815"/>
    <property type="match status" value="1"/>
</dbReference>
<dbReference type="Proteomes" id="UP000198882">
    <property type="component" value="Unassembled WGS sequence"/>
</dbReference>
<dbReference type="AlphaFoldDB" id="A0A1G8SWW2"/>
<dbReference type="OrthoDB" id="156206at2157"/>
<organism evidence="1 2">
    <name type="scientific">Natronorubrum texcoconense</name>
    <dbReference type="NCBI Taxonomy" id="1095776"/>
    <lineage>
        <taxon>Archaea</taxon>
        <taxon>Methanobacteriati</taxon>
        <taxon>Methanobacteriota</taxon>
        <taxon>Stenosarchaea group</taxon>
        <taxon>Halobacteria</taxon>
        <taxon>Halobacteriales</taxon>
        <taxon>Natrialbaceae</taxon>
        <taxon>Natronorubrum</taxon>
    </lineage>
</organism>
<sequence length="178" mass="20190">MAEPRVPGSGGDRTLELPCGKSLDPHQIDLGMREYSCSCGDAHAVVTDVHPPSRFFPESLVEILQETIEPADEFEEFGTPHLLGVVMEEFPEKVVTYDASDDGNVGYAMLWVTDFDSRRLHEIVVELVVELMDHAISHAEDDNAVTDFESQMLEFDVSEFVEQYRRQRDFESEHDRAL</sequence>
<dbReference type="InterPro" id="IPR043853">
    <property type="entry name" value="DUF5815"/>
</dbReference>
<protein>
    <submittedName>
        <fullName evidence="1">Uncharacterized protein</fullName>
    </submittedName>
</protein>
<evidence type="ECO:0000313" key="1">
    <source>
        <dbReference type="EMBL" id="SDJ33717.1"/>
    </source>
</evidence>
<proteinExistence type="predicted"/>
<gene>
    <name evidence="1" type="ORF">SAMN04515672_0229</name>
</gene>
<dbReference type="RefSeq" id="WP_090302799.1">
    <property type="nucleotide sequence ID" value="NZ_FNFE01000001.1"/>
</dbReference>
<keyword evidence="2" id="KW-1185">Reference proteome</keyword>
<name>A0A1G8SWW2_9EURY</name>
<dbReference type="STRING" id="1095776.SAMN04515672_0229"/>
<reference evidence="2" key="1">
    <citation type="submission" date="2016-10" db="EMBL/GenBank/DDBJ databases">
        <authorList>
            <person name="Varghese N."/>
            <person name="Submissions S."/>
        </authorList>
    </citation>
    <scope>NUCLEOTIDE SEQUENCE [LARGE SCALE GENOMIC DNA]</scope>
    <source>
        <strain evidence="2">B4,CECT 8067,JCM 17497</strain>
    </source>
</reference>
<accession>A0A1G8SWW2</accession>
<dbReference type="EMBL" id="FNFE01000001">
    <property type="protein sequence ID" value="SDJ33717.1"/>
    <property type="molecule type" value="Genomic_DNA"/>
</dbReference>
<evidence type="ECO:0000313" key="2">
    <source>
        <dbReference type="Proteomes" id="UP000198882"/>
    </source>
</evidence>